<dbReference type="InterPro" id="IPR029063">
    <property type="entry name" value="SAM-dependent_MTases_sf"/>
</dbReference>
<dbReference type="SUPFAM" id="SSF53335">
    <property type="entry name" value="S-adenosyl-L-methionine-dependent methyltransferases"/>
    <property type="match status" value="1"/>
</dbReference>
<dbReference type="GO" id="GO:0032259">
    <property type="term" value="P:methylation"/>
    <property type="evidence" value="ECO:0007669"/>
    <property type="project" value="UniProtKB-KW"/>
</dbReference>
<dbReference type="CDD" id="cd02440">
    <property type="entry name" value="AdoMet_MTases"/>
    <property type="match status" value="1"/>
</dbReference>
<dbReference type="InterPro" id="IPR050362">
    <property type="entry name" value="Cation-dep_OMT"/>
</dbReference>
<reference evidence="4 5" key="1">
    <citation type="journal article" date="2016" name="Genome Announc.">
        <title>Draft Genome Sequences of Five Rapidly Growing Mycobacterium Species, M. thermoresistibile, M. fortuitum subsp. acetamidolyticum, M. canariasense, M. brisbanense, and M. novocastrense.</title>
        <authorList>
            <person name="Katahira K."/>
            <person name="Ogura Y."/>
            <person name="Gotoh Y."/>
            <person name="Hayashi T."/>
        </authorList>
    </citation>
    <scope>NUCLEOTIDE SEQUENCE [LARGE SCALE GENOMIC DNA]</scope>
    <source>
        <strain evidence="4 5">JCM6362</strain>
    </source>
</reference>
<evidence type="ECO:0000313" key="4">
    <source>
        <dbReference type="EMBL" id="GAT15062.1"/>
    </source>
</evidence>
<dbReference type="OMA" id="PAYFEWA"/>
<reference evidence="5" key="2">
    <citation type="submission" date="2016-02" db="EMBL/GenBank/DDBJ databases">
        <title>Draft genome sequence of five rapidly growing Mycobacterium species.</title>
        <authorList>
            <person name="Katahira K."/>
            <person name="Gotou Y."/>
            <person name="Iida K."/>
            <person name="Ogura Y."/>
            <person name="Hayashi T."/>
        </authorList>
    </citation>
    <scope>NUCLEOTIDE SEQUENCE [LARGE SCALE GENOMIC DNA]</scope>
    <source>
        <strain evidence="5">JCM6362</strain>
    </source>
</reference>
<dbReference type="PROSITE" id="PS51682">
    <property type="entry name" value="SAM_OMT_I"/>
    <property type="match status" value="1"/>
</dbReference>
<dbReference type="AlphaFoldDB" id="A0A100XEF3"/>
<dbReference type="InterPro" id="IPR002935">
    <property type="entry name" value="SAM_O-MeTrfase"/>
</dbReference>
<keyword evidence="2 4" id="KW-0808">Transferase</keyword>
<dbReference type="EMBL" id="BCTB01000012">
    <property type="protein sequence ID" value="GAT15062.1"/>
    <property type="molecule type" value="Genomic_DNA"/>
</dbReference>
<dbReference type="GO" id="GO:0008171">
    <property type="term" value="F:O-methyltransferase activity"/>
    <property type="evidence" value="ECO:0007669"/>
    <property type="project" value="InterPro"/>
</dbReference>
<protein>
    <submittedName>
        <fullName evidence="4">O-methyltransferase</fullName>
    </submittedName>
</protein>
<dbReference type="STRING" id="1797.RMCT_2032"/>
<organism evidence="4 5">
    <name type="scientific">Mycolicibacterium thermoresistibile</name>
    <name type="common">Mycobacterium thermoresistibile</name>
    <dbReference type="NCBI Taxonomy" id="1797"/>
    <lineage>
        <taxon>Bacteria</taxon>
        <taxon>Bacillati</taxon>
        <taxon>Actinomycetota</taxon>
        <taxon>Actinomycetes</taxon>
        <taxon>Mycobacteriales</taxon>
        <taxon>Mycobacteriaceae</taxon>
        <taxon>Mycolicibacterium</taxon>
    </lineage>
</organism>
<sequence length="219" mass="23346">MTEADPRALDALFTELLRTEDEALIAAREAGKAAGMPAIEVSAQHGKLLSLLTRISGARRVLEIGTLAGYSTINLARGAGADGHVVTLEYEPAHAEVARANLERAGVADRVEIIVGAALDTLPTLAGRDPFDLVFIDADKENNSAYVQWAIRLGRSGTVIVVDNIARMGRVLDPAPDDQQARAVRDMLAMMGEHPRLDTAAIQTVGAKNWDGFAVAVVR</sequence>
<keyword evidence="3" id="KW-0949">S-adenosyl-L-methionine</keyword>
<keyword evidence="1 4" id="KW-0489">Methyltransferase</keyword>
<dbReference type="PANTHER" id="PTHR10509:SF14">
    <property type="entry name" value="CAFFEOYL-COA O-METHYLTRANSFERASE 3-RELATED"/>
    <property type="match status" value="1"/>
</dbReference>
<dbReference type="Proteomes" id="UP000069654">
    <property type="component" value="Unassembled WGS sequence"/>
</dbReference>
<gene>
    <name evidence="4" type="ORF">RMCT_2032</name>
</gene>
<evidence type="ECO:0000256" key="2">
    <source>
        <dbReference type="ARBA" id="ARBA00022679"/>
    </source>
</evidence>
<evidence type="ECO:0000256" key="1">
    <source>
        <dbReference type="ARBA" id="ARBA00022603"/>
    </source>
</evidence>
<evidence type="ECO:0000256" key="3">
    <source>
        <dbReference type="ARBA" id="ARBA00022691"/>
    </source>
</evidence>
<accession>A0A100XEF3</accession>
<dbReference type="OrthoDB" id="9799672at2"/>
<dbReference type="Gene3D" id="3.40.50.150">
    <property type="entry name" value="Vaccinia Virus protein VP39"/>
    <property type="match status" value="1"/>
</dbReference>
<dbReference type="Pfam" id="PF01596">
    <property type="entry name" value="Methyltransf_3"/>
    <property type="match status" value="1"/>
</dbReference>
<dbReference type="RefSeq" id="WP_003924522.1">
    <property type="nucleotide sequence ID" value="NZ_BCTB01000012.1"/>
</dbReference>
<proteinExistence type="predicted"/>
<dbReference type="PANTHER" id="PTHR10509">
    <property type="entry name" value="O-METHYLTRANSFERASE-RELATED"/>
    <property type="match status" value="1"/>
</dbReference>
<dbReference type="GO" id="GO:0008757">
    <property type="term" value="F:S-adenosylmethionine-dependent methyltransferase activity"/>
    <property type="evidence" value="ECO:0007669"/>
    <property type="project" value="TreeGrafter"/>
</dbReference>
<comment type="caution">
    <text evidence="4">The sequence shown here is derived from an EMBL/GenBank/DDBJ whole genome shotgun (WGS) entry which is preliminary data.</text>
</comment>
<evidence type="ECO:0000313" key="5">
    <source>
        <dbReference type="Proteomes" id="UP000069654"/>
    </source>
</evidence>
<name>A0A100XEF3_MYCTH</name>